<dbReference type="InterPro" id="IPR029510">
    <property type="entry name" value="Ald_DH_CS_GLU"/>
</dbReference>
<dbReference type="InterPro" id="IPR016163">
    <property type="entry name" value="Ald_DH_C"/>
</dbReference>
<evidence type="ECO:0000313" key="10">
    <source>
        <dbReference type="Proteomes" id="UP000182510"/>
    </source>
</evidence>
<evidence type="ECO:0000313" key="9">
    <source>
        <dbReference type="EMBL" id="APG59813.1"/>
    </source>
</evidence>
<dbReference type="PIRSF" id="PIRSF036492">
    <property type="entry name" value="ALDH"/>
    <property type="match status" value="1"/>
</dbReference>
<dbReference type="GO" id="GO:0005737">
    <property type="term" value="C:cytoplasm"/>
    <property type="evidence" value="ECO:0007669"/>
    <property type="project" value="TreeGrafter"/>
</dbReference>
<evidence type="ECO:0000256" key="6">
    <source>
        <dbReference type="PROSITE-ProRule" id="PRU10007"/>
    </source>
</evidence>
<keyword evidence="3" id="KW-0520">NAD</keyword>
<evidence type="ECO:0000256" key="7">
    <source>
        <dbReference type="RuleBase" id="RU003345"/>
    </source>
</evidence>
<dbReference type="InterPro" id="IPR016162">
    <property type="entry name" value="Ald_DH_N"/>
</dbReference>
<evidence type="ECO:0000259" key="8">
    <source>
        <dbReference type="Pfam" id="PF00171"/>
    </source>
</evidence>
<name>A0A1L3J3Y4_9FLAO</name>
<feature type="domain" description="Aldehyde dehydrogenase" evidence="8">
    <location>
        <begin position="23"/>
        <end position="434"/>
    </location>
</feature>
<dbReference type="PROSITE" id="PS00070">
    <property type="entry name" value="ALDEHYDE_DEHYDR_CYS"/>
    <property type="match status" value="1"/>
</dbReference>
<dbReference type="STRING" id="1913577.LPB144_05005"/>
<dbReference type="OrthoDB" id="9762913at2"/>
<feature type="active site" evidence="5 6">
    <location>
        <position position="212"/>
    </location>
</feature>
<dbReference type="GO" id="GO:0004029">
    <property type="term" value="F:aldehyde dehydrogenase (NAD+) activity"/>
    <property type="evidence" value="ECO:0007669"/>
    <property type="project" value="TreeGrafter"/>
</dbReference>
<dbReference type="KEGG" id="grl:LPB144_05005"/>
<evidence type="ECO:0000256" key="3">
    <source>
        <dbReference type="ARBA" id="ARBA00023027"/>
    </source>
</evidence>
<dbReference type="InterPro" id="IPR016161">
    <property type="entry name" value="Ald_DH/histidinol_DH"/>
</dbReference>
<dbReference type="Gene3D" id="3.40.605.10">
    <property type="entry name" value="Aldehyde Dehydrogenase, Chain A, domain 1"/>
    <property type="match status" value="1"/>
</dbReference>
<gene>
    <name evidence="9" type="ORF">LPB144_05005</name>
</gene>
<dbReference type="PANTHER" id="PTHR43570:SF20">
    <property type="entry name" value="ALDEHYDE DEHYDROGENASE ALDX-RELATED"/>
    <property type="match status" value="1"/>
</dbReference>
<dbReference type="GO" id="GO:0006081">
    <property type="term" value="P:aldehyde metabolic process"/>
    <property type="evidence" value="ECO:0007669"/>
    <property type="project" value="InterPro"/>
</dbReference>
<evidence type="ECO:0000256" key="4">
    <source>
        <dbReference type="PIRNR" id="PIRNR036492"/>
    </source>
</evidence>
<dbReference type="RefSeq" id="WP_072552465.1">
    <property type="nucleotide sequence ID" value="NZ_CP018153.1"/>
</dbReference>
<keyword evidence="2 4" id="KW-0560">Oxidoreductase</keyword>
<evidence type="ECO:0000256" key="5">
    <source>
        <dbReference type="PIRSR" id="PIRSR036492-1"/>
    </source>
</evidence>
<dbReference type="SUPFAM" id="SSF53720">
    <property type="entry name" value="ALDH-like"/>
    <property type="match status" value="1"/>
</dbReference>
<dbReference type="Proteomes" id="UP000182510">
    <property type="component" value="Chromosome"/>
</dbReference>
<dbReference type="FunFam" id="3.40.309.10:FF:000003">
    <property type="entry name" value="Aldehyde dehydrogenase"/>
    <property type="match status" value="1"/>
</dbReference>
<keyword evidence="10" id="KW-1185">Reference proteome</keyword>
<reference evidence="9 10" key="1">
    <citation type="submission" date="2016-11" db="EMBL/GenBank/DDBJ databases">
        <title>Gramella sp. LPB0144 isolated from marine environment.</title>
        <authorList>
            <person name="Kim E."/>
            <person name="Yi H."/>
        </authorList>
    </citation>
    <scope>NUCLEOTIDE SEQUENCE [LARGE SCALE GENOMIC DNA]</scope>
    <source>
        <strain evidence="9 10">LPB0144</strain>
    </source>
</reference>
<accession>A0A1L3J3Y4</accession>
<sequence length="468" mass="53087">MEREELNRILIKQKIAFKASPPSFEKRLDSLKLLSDIIEENKEYFIEAVSEDFGLRAKEETLFLEIFPLQDQIRHAIKNLRNWMKRRHVTGAWFLYPSKAFYQYQPLGSVGIMGAWNYQVLLTLSPLVDAIAAGNHAILKPSEVAPRSAGIIKQVINAAYPEEYIHCVTGDASLAENFSSLPFDHLFFTGSIRVGKLIMKSAAKNLTPVTLELGGKSPAIISDSYPLKRAAKRIMAGKLFNAGQTCVAPDYVILPKNLNEEFLNSTREAVAKLYPDIVQNKQYSHIISERHHERLHAMLDDARNKGAEIVELISHQNNGDKLMTPKLIFDVTEEMELMMEEIFGPILPVVNIDSCEDAVSYVNDKPNPLALYYFDTRRKKVDWLLKNTLSGGVTINDTIYHLAQNNLPFGGVGNSGMGHYHGFDGFRNFSKKRAVMKQRRIAATDFLHPPFTDFKRKLLHYIGRFTKV</sequence>
<dbReference type="AlphaFoldDB" id="A0A1L3J3Y4"/>
<dbReference type="EMBL" id="CP018153">
    <property type="protein sequence ID" value="APG59813.1"/>
    <property type="molecule type" value="Genomic_DNA"/>
</dbReference>
<organism evidence="9 10">
    <name type="scientific">Christiangramia salexigens</name>
    <dbReference type="NCBI Taxonomy" id="1913577"/>
    <lineage>
        <taxon>Bacteria</taxon>
        <taxon>Pseudomonadati</taxon>
        <taxon>Bacteroidota</taxon>
        <taxon>Flavobacteriia</taxon>
        <taxon>Flavobacteriales</taxon>
        <taxon>Flavobacteriaceae</taxon>
        <taxon>Christiangramia</taxon>
    </lineage>
</organism>
<evidence type="ECO:0000256" key="1">
    <source>
        <dbReference type="ARBA" id="ARBA00009986"/>
    </source>
</evidence>
<dbReference type="InterPro" id="IPR016160">
    <property type="entry name" value="Ald_DH_CS_CYS"/>
</dbReference>
<evidence type="ECO:0000256" key="2">
    <source>
        <dbReference type="ARBA" id="ARBA00023002"/>
    </source>
</evidence>
<dbReference type="CDD" id="cd07133">
    <property type="entry name" value="ALDH_CALDH_CalB"/>
    <property type="match status" value="1"/>
</dbReference>
<dbReference type="Gene3D" id="3.40.309.10">
    <property type="entry name" value="Aldehyde Dehydrogenase, Chain A, domain 2"/>
    <property type="match status" value="1"/>
</dbReference>
<feature type="active site" evidence="5">
    <location>
        <position position="246"/>
    </location>
</feature>
<dbReference type="InterPro" id="IPR015590">
    <property type="entry name" value="Aldehyde_DH_dom"/>
</dbReference>
<dbReference type="InterPro" id="IPR012394">
    <property type="entry name" value="Aldehyde_DH_NAD(P)"/>
</dbReference>
<protein>
    <recommendedName>
        <fullName evidence="4">Aldehyde dehydrogenase</fullName>
    </recommendedName>
</protein>
<dbReference type="PANTHER" id="PTHR43570">
    <property type="entry name" value="ALDEHYDE DEHYDROGENASE"/>
    <property type="match status" value="1"/>
</dbReference>
<dbReference type="PROSITE" id="PS00687">
    <property type="entry name" value="ALDEHYDE_DEHYDR_GLU"/>
    <property type="match status" value="1"/>
</dbReference>
<proteinExistence type="inferred from homology"/>
<comment type="similarity">
    <text evidence="1 4 7">Belongs to the aldehyde dehydrogenase family.</text>
</comment>
<dbReference type="Pfam" id="PF00171">
    <property type="entry name" value="Aldedh"/>
    <property type="match status" value="1"/>
</dbReference>